<dbReference type="InterPro" id="IPR013424">
    <property type="entry name" value="Ice-binding_C"/>
</dbReference>
<name>A0A1M6BB62_9BACT</name>
<feature type="chain" id="PRO_5013336737" evidence="1">
    <location>
        <begin position="20"/>
        <end position="238"/>
    </location>
</feature>
<dbReference type="NCBIfam" id="TIGR02595">
    <property type="entry name" value="PEP_CTERM"/>
    <property type="match status" value="1"/>
</dbReference>
<protein>
    <submittedName>
        <fullName evidence="3">PEP-CTERM protein-sorting domain-containing protein</fullName>
    </submittedName>
</protein>
<dbReference type="RefSeq" id="WP_143157618.1">
    <property type="nucleotide sequence ID" value="NZ_FQYR01000002.1"/>
</dbReference>
<reference evidence="3 4" key="1">
    <citation type="submission" date="2016-11" db="EMBL/GenBank/DDBJ databases">
        <authorList>
            <person name="Jaros S."/>
            <person name="Januszkiewicz K."/>
            <person name="Wedrychowicz H."/>
        </authorList>
    </citation>
    <scope>NUCLEOTIDE SEQUENCE [LARGE SCALE GENOMIC DNA]</scope>
    <source>
        <strain evidence="3 4">DSM 18772</strain>
    </source>
</reference>
<dbReference type="AlphaFoldDB" id="A0A1M6BB62"/>
<dbReference type="EMBL" id="FQYR01000002">
    <property type="protein sequence ID" value="SHI45980.1"/>
    <property type="molecule type" value="Genomic_DNA"/>
</dbReference>
<dbReference type="InParanoid" id="A0A1M6BB62"/>
<gene>
    <name evidence="3" type="ORF">SAMN02745181_0166</name>
</gene>
<feature type="domain" description="Ice-binding protein C-terminal" evidence="2">
    <location>
        <begin position="215"/>
        <end position="237"/>
    </location>
</feature>
<evidence type="ECO:0000256" key="1">
    <source>
        <dbReference type="SAM" id="SignalP"/>
    </source>
</evidence>
<keyword evidence="4" id="KW-1185">Reference proteome</keyword>
<dbReference type="Proteomes" id="UP000184510">
    <property type="component" value="Unassembled WGS sequence"/>
</dbReference>
<feature type="signal peptide" evidence="1">
    <location>
        <begin position="1"/>
        <end position="19"/>
    </location>
</feature>
<proteinExistence type="predicted"/>
<accession>A0A1M6BB62</accession>
<keyword evidence="1" id="KW-0732">Signal</keyword>
<evidence type="ECO:0000313" key="3">
    <source>
        <dbReference type="EMBL" id="SHI45980.1"/>
    </source>
</evidence>
<evidence type="ECO:0000259" key="2">
    <source>
        <dbReference type="Pfam" id="PF07589"/>
    </source>
</evidence>
<dbReference type="STRING" id="1123071.SAMN02745181_0166"/>
<evidence type="ECO:0000313" key="4">
    <source>
        <dbReference type="Proteomes" id="UP000184510"/>
    </source>
</evidence>
<sequence length="238" mass="24349">MKHTILLTGLLACLGYAQAATMELGGITVVEADEFDASGSAGNTVFANIDPGTAVTTRSQGSFSDADTWKYRTAGSWGAVPAEFSAAYSSFGNGATDNANLTVTTSISGLANATYNVYAIYLGRTDGNDDGGIAAALTGDALVDYPDLVDTNTYADGFSLGVTGASDSNWEAYAVKIGEVTGTTISVDAGLLSTTDTGSGIQRNTYLGIGYSLASVPEPSSTALIGLAGLGFILRRRR</sequence>
<organism evidence="3 4">
    <name type="scientific">Rubritalea squalenifaciens DSM 18772</name>
    <dbReference type="NCBI Taxonomy" id="1123071"/>
    <lineage>
        <taxon>Bacteria</taxon>
        <taxon>Pseudomonadati</taxon>
        <taxon>Verrucomicrobiota</taxon>
        <taxon>Verrucomicrobiia</taxon>
        <taxon>Verrucomicrobiales</taxon>
        <taxon>Rubritaleaceae</taxon>
        <taxon>Rubritalea</taxon>
    </lineage>
</organism>
<dbReference type="Pfam" id="PF07589">
    <property type="entry name" value="PEP-CTERM"/>
    <property type="match status" value="1"/>
</dbReference>